<protein>
    <submittedName>
        <fullName evidence="1">Pilus assembly protein PilM</fullName>
    </submittedName>
</protein>
<dbReference type="InterPro" id="IPR005883">
    <property type="entry name" value="PilM"/>
</dbReference>
<dbReference type="PANTHER" id="PTHR32432:SF3">
    <property type="entry name" value="ETHANOLAMINE UTILIZATION PROTEIN EUTJ"/>
    <property type="match status" value="1"/>
</dbReference>
<proteinExistence type="predicted"/>
<dbReference type="EMBL" id="JAGDEL010000026">
    <property type="protein sequence ID" value="MBO1514760.1"/>
    <property type="molecule type" value="Genomic_DNA"/>
</dbReference>
<evidence type="ECO:0000313" key="1">
    <source>
        <dbReference type="EMBL" id="MBO1514760.1"/>
    </source>
</evidence>
<keyword evidence="2" id="KW-1185">Reference proteome</keyword>
<reference evidence="1 2" key="1">
    <citation type="submission" date="2021-03" db="EMBL/GenBank/DDBJ databases">
        <title>Whole genome sequence of Metabacillus bambusae BG109.</title>
        <authorList>
            <person name="Jeong J.W."/>
        </authorList>
    </citation>
    <scope>NUCLEOTIDE SEQUENCE [LARGE SCALE GENOMIC DNA]</scope>
    <source>
        <strain evidence="1 2">BG109</strain>
    </source>
</reference>
<dbReference type="PANTHER" id="PTHR32432">
    <property type="entry name" value="CELL DIVISION PROTEIN FTSA-RELATED"/>
    <property type="match status" value="1"/>
</dbReference>
<dbReference type="Proteomes" id="UP000663981">
    <property type="component" value="Unassembled WGS sequence"/>
</dbReference>
<comment type="caution">
    <text evidence="1">The sequence shown here is derived from an EMBL/GenBank/DDBJ whole genome shotgun (WGS) entry which is preliminary data.</text>
</comment>
<name>A0ABS3N9E2_9BACI</name>
<sequence>MVLSFNRKIGNIIIKDYAIRYVEIKQGNPVILSKCEEKIIPPGLIVDGKIKNADTLSLILDECVSDWGIKGRRVRFNVPDSHVVIRKVQIPIDVKEDEIRGYLYVEMGSTIHLPFDEAVFDYVILSKSEKVQNVLLFASSEELVQDYTDILIDAHLKPAVADISSLCCYRLYDRNTSGHKDLTLLIQFDLFSENLAIFKDDKPEFMRQLLKEEWNEAESSKEKWHARVEEVIKEIEHVLNFYRFSINKKNEEVRHFIITGDHPLLEDFFNILKSRLQGTVQLLPNEIACFPDHSPIPFSFHLAAGLALKEVE</sequence>
<accession>A0ABS3N9E2</accession>
<evidence type="ECO:0000313" key="2">
    <source>
        <dbReference type="Proteomes" id="UP000663981"/>
    </source>
</evidence>
<dbReference type="Gene3D" id="3.30.420.40">
    <property type="match status" value="1"/>
</dbReference>
<dbReference type="Pfam" id="PF11104">
    <property type="entry name" value="PilM_2"/>
    <property type="match status" value="1"/>
</dbReference>
<dbReference type="RefSeq" id="WP_207981670.1">
    <property type="nucleotide sequence ID" value="NZ_JAGDEL010000026.1"/>
</dbReference>
<dbReference type="InterPro" id="IPR050696">
    <property type="entry name" value="FtsA/MreB"/>
</dbReference>
<gene>
    <name evidence="1" type="primary">pilM</name>
    <name evidence="1" type="ORF">I7822_24305</name>
</gene>
<organism evidence="1 2">
    <name type="scientific">Metabacillus bambusae</name>
    <dbReference type="NCBI Taxonomy" id="2795218"/>
    <lineage>
        <taxon>Bacteria</taxon>
        <taxon>Bacillati</taxon>
        <taxon>Bacillota</taxon>
        <taxon>Bacilli</taxon>
        <taxon>Bacillales</taxon>
        <taxon>Bacillaceae</taxon>
        <taxon>Metabacillus</taxon>
    </lineage>
</organism>